<dbReference type="InterPro" id="IPR000792">
    <property type="entry name" value="Tscrpt_reg_LuxR_C"/>
</dbReference>
<dbReference type="Gene3D" id="1.10.10.10">
    <property type="entry name" value="Winged helix-like DNA-binding domain superfamily/Winged helix DNA-binding domain"/>
    <property type="match status" value="1"/>
</dbReference>
<feature type="domain" description="HTH luxR-type" evidence="1">
    <location>
        <begin position="162"/>
        <end position="219"/>
    </location>
</feature>
<organism evidence="2 3">
    <name type="scientific">Echinicola arenosa</name>
    <dbReference type="NCBI Taxonomy" id="2774144"/>
    <lineage>
        <taxon>Bacteria</taxon>
        <taxon>Pseudomonadati</taxon>
        <taxon>Bacteroidota</taxon>
        <taxon>Cytophagia</taxon>
        <taxon>Cytophagales</taxon>
        <taxon>Cyclobacteriaceae</taxon>
        <taxon>Echinicola</taxon>
    </lineage>
</organism>
<keyword evidence="3" id="KW-1185">Reference proteome</keyword>
<reference evidence="2 3" key="1">
    <citation type="submission" date="2020-09" db="EMBL/GenBank/DDBJ databases">
        <title>Echinicola sp. CAU 1574 isolated from sand of Sido Beach.</title>
        <authorList>
            <person name="Kim W."/>
        </authorList>
    </citation>
    <scope>NUCLEOTIDE SEQUENCE [LARGE SCALE GENOMIC DNA]</scope>
    <source>
        <strain evidence="2 3">CAU 1574</strain>
    </source>
</reference>
<evidence type="ECO:0000259" key="1">
    <source>
        <dbReference type="SMART" id="SM00421"/>
    </source>
</evidence>
<evidence type="ECO:0000313" key="3">
    <source>
        <dbReference type="Proteomes" id="UP000647133"/>
    </source>
</evidence>
<comment type="caution">
    <text evidence="2">The sequence shown here is derived from an EMBL/GenBank/DDBJ whole genome shotgun (WGS) entry which is preliminary data.</text>
</comment>
<dbReference type="Proteomes" id="UP000647133">
    <property type="component" value="Unassembled WGS sequence"/>
</dbReference>
<proteinExistence type="predicted"/>
<sequence length="227" mass="26389">MNNSASINKDQTQGKLAAFEMVAKWLPGIKIIQQIDPNQNLFICEKGIQHYGLSPAFFKHLPTREFEKIIFSPHHQDTCFLGTREGQSLNERETKLYLQRKVFDHKTTMELVLVKKIFSENTDAPLLQLIQIIPIKFQSWAMAKMERVIQEMNFKKANYKKFNLLTERNKEVLAHMVSCCKAEEISEMLGISVNTVNTHKKKIKDLLVLEESHEVLWYGLAFDLLSY</sequence>
<protein>
    <recommendedName>
        <fullName evidence="1">HTH luxR-type domain-containing protein</fullName>
    </recommendedName>
</protein>
<dbReference type="InterPro" id="IPR036388">
    <property type="entry name" value="WH-like_DNA-bd_sf"/>
</dbReference>
<name>A0ABR9AK68_9BACT</name>
<dbReference type="InterPro" id="IPR016032">
    <property type="entry name" value="Sig_transdc_resp-reg_C-effctor"/>
</dbReference>
<dbReference type="SUPFAM" id="SSF46894">
    <property type="entry name" value="C-terminal effector domain of the bipartite response regulators"/>
    <property type="match status" value="1"/>
</dbReference>
<dbReference type="SMART" id="SM00421">
    <property type="entry name" value="HTH_LUXR"/>
    <property type="match status" value="1"/>
</dbReference>
<dbReference type="EMBL" id="JACYTQ010000003">
    <property type="protein sequence ID" value="MBD8489210.1"/>
    <property type="molecule type" value="Genomic_DNA"/>
</dbReference>
<dbReference type="RefSeq" id="WP_192010096.1">
    <property type="nucleotide sequence ID" value="NZ_JACYTQ010000003.1"/>
</dbReference>
<dbReference type="Pfam" id="PF00196">
    <property type="entry name" value="GerE"/>
    <property type="match status" value="1"/>
</dbReference>
<gene>
    <name evidence="2" type="ORF">IFO69_10680</name>
</gene>
<evidence type="ECO:0000313" key="2">
    <source>
        <dbReference type="EMBL" id="MBD8489210.1"/>
    </source>
</evidence>
<accession>A0ABR9AK68</accession>